<dbReference type="Proteomes" id="UP000274391">
    <property type="component" value="Unassembled WGS sequence"/>
</dbReference>
<feature type="transmembrane region" description="Helical" evidence="1">
    <location>
        <begin position="21"/>
        <end position="40"/>
    </location>
</feature>
<keyword evidence="1" id="KW-0472">Membrane</keyword>
<accession>A0A3P3W197</accession>
<dbReference type="RefSeq" id="WP_124969091.1">
    <property type="nucleotide sequence ID" value="NZ_RQVS01000001.1"/>
</dbReference>
<evidence type="ECO:0000313" key="2">
    <source>
        <dbReference type="EMBL" id="RRJ88822.1"/>
    </source>
</evidence>
<gene>
    <name evidence="2" type="ORF">EG850_01415</name>
</gene>
<dbReference type="Pfam" id="PF07077">
    <property type="entry name" value="DUF1345"/>
    <property type="match status" value="1"/>
</dbReference>
<dbReference type="EMBL" id="RQVS01000001">
    <property type="protein sequence ID" value="RRJ88822.1"/>
    <property type="molecule type" value="Genomic_DNA"/>
</dbReference>
<dbReference type="InterPro" id="IPR009781">
    <property type="entry name" value="DUF1345"/>
</dbReference>
<evidence type="ECO:0000256" key="1">
    <source>
        <dbReference type="SAM" id="Phobius"/>
    </source>
</evidence>
<feature type="transmembrane region" description="Helical" evidence="1">
    <location>
        <begin position="85"/>
        <end position="107"/>
    </location>
</feature>
<keyword evidence="3" id="KW-1185">Reference proteome</keyword>
<feature type="transmembrane region" description="Helical" evidence="1">
    <location>
        <begin position="203"/>
        <end position="224"/>
    </location>
</feature>
<sequence length="230" mass="24103">MTTSASRTPATSQRSSAWVRLAVCLALGVGAGAIGAVLGLDLGAVALGWAVFVVSMLAWIWLPIAKMSAATTAAVSQREDPSRRLASIITVLVAAVSVAAVLAFLVSSATTTGAMNALAALVTLGTIGLSWLLLQTEFTLRYAHLYYQDAASGGYQRGLDFNQDEDPDYLDFAYYAFTIGMTYQTADVNVTRSPIRRVALRQALLSFAFGTVVLAATINLVAGIGQSLSG</sequence>
<keyword evidence="1" id="KW-1133">Transmembrane helix</keyword>
<evidence type="ECO:0000313" key="3">
    <source>
        <dbReference type="Proteomes" id="UP000274391"/>
    </source>
</evidence>
<organism evidence="2 3">
    <name type="scientific">Gulosibacter macacae</name>
    <dbReference type="NCBI Taxonomy" id="2488791"/>
    <lineage>
        <taxon>Bacteria</taxon>
        <taxon>Bacillati</taxon>
        <taxon>Actinomycetota</taxon>
        <taxon>Actinomycetes</taxon>
        <taxon>Micrococcales</taxon>
        <taxon>Microbacteriaceae</taxon>
        <taxon>Gulosibacter</taxon>
    </lineage>
</organism>
<protein>
    <submittedName>
        <fullName evidence="2">DUF1345 domain-containing protein</fullName>
    </submittedName>
</protein>
<comment type="caution">
    <text evidence="2">The sequence shown here is derived from an EMBL/GenBank/DDBJ whole genome shotgun (WGS) entry which is preliminary data.</text>
</comment>
<name>A0A3P3W197_9MICO</name>
<dbReference type="AlphaFoldDB" id="A0A3P3W197"/>
<proteinExistence type="predicted"/>
<feature type="transmembrane region" description="Helical" evidence="1">
    <location>
        <begin position="46"/>
        <end position="64"/>
    </location>
</feature>
<reference evidence="2 3" key="1">
    <citation type="submission" date="2018-11" db="EMBL/GenBank/DDBJ databases">
        <title>YIM 102482-1 draft genome.</title>
        <authorList>
            <person name="Li G."/>
            <person name="Jiang Y."/>
        </authorList>
    </citation>
    <scope>NUCLEOTIDE SEQUENCE [LARGE SCALE GENOMIC DNA]</scope>
    <source>
        <strain evidence="2 3">YIM 102482-1</strain>
    </source>
</reference>
<feature type="transmembrane region" description="Helical" evidence="1">
    <location>
        <begin position="113"/>
        <end position="134"/>
    </location>
</feature>
<keyword evidence="1" id="KW-0812">Transmembrane</keyword>
<dbReference type="OrthoDB" id="64737at2"/>